<dbReference type="InterPro" id="IPR001173">
    <property type="entry name" value="Glyco_trans_2-like"/>
</dbReference>
<dbReference type="EMBL" id="GL832959">
    <property type="protein sequence ID" value="EGD81636.1"/>
    <property type="molecule type" value="Genomic_DNA"/>
</dbReference>
<dbReference type="Pfam" id="PF00535">
    <property type="entry name" value="Glycos_transf_2"/>
    <property type="match status" value="2"/>
</dbReference>
<dbReference type="KEGG" id="sre:PTSG_02352"/>
<dbReference type="SUPFAM" id="SSF53448">
    <property type="entry name" value="Nucleotide-diphospho-sugar transferases"/>
    <property type="match status" value="1"/>
</dbReference>
<dbReference type="AlphaFoldDB" id="F2U1Y4"/>
<feature type="region of interest" description="Disordered" evidence="1">
    <location>
        <begin position="115"/>
        <end position="152"/>
    </location>
</feature>
<accession>F2U1Y4</accession>
<name>F2U1Y4_SALR5</name>
<dbReference type="PANTHER" id="PTHR22916">
    <property type="entry name" value="GLYCOSYLTRANSFERASE"/>
    <property type="match status" value="1"/>
</dbReference>
<gene>
    <name evidence="3" type="ORF">PTSG_02352</name>
</gene>
<dbReference type="Gene3D" id="3.90.550.10">
    <property type="entry name" value="Spore Coat Polysaccharide Biosynthesis Protein SpsA, Chain A"/>
    <property type="match status" value="2"/>
</dbReference>
<sequence>MFVGGLCCNSRTLLVVMEEGDDGGGGVLVTVVTPAHNEETRIERALASLLLETHRPLEVSIYDDASRDGTLNVVRRMIPRLHAAGIHTRVSCAKCFERRFGSRDGTRGGHCGTATLESDAGTGANAPAVGTTGKDAARRGSVATKDTTTVHHTAGEDDDMLRHVCSCQPASRELQPGGVGFAKNRAIQQSVGNVLCFLDADDYMENDRVASQLRVLLQHPDAIVGTQFRREPADSTERYTRWANALSDTELCTNRFKECTVLQPTWMVRRRVFDAVGGYKEGVLCEDLDFFYRHFDVFFANHDAASPVAFDRALCAHQRRHDDVRHANDEGTGTRCDGGDEHEEKRSKRQTNVTPLPIALLRTVSTVYTYRPSSACHRVSRALIRQVRAHALQRQVLRYPPWSSGFAIWGAGKNGRLLYKLLDPAVQAKVKYFADIDPKKVGGKYNDHGPNKKHLVRSIDIRGVEDLEPPFITCVAMDRGNAFETLLAKMGLTEGIDYYLFG</sequence>
<feature type="domain" description="Glycosyltransferase 2-like" evidence="2">
    <location>
        <begin position="30"/>
        <end position="78"/>
    </location>
</feature>
<dbReference type="Proteomes" id="UP000007799">
    <property type="component" value="Unassembled WGS sequence"/>
</dbReference>
<dbReference type="RefSeq" id="XP_004996840.1">
    <property type="nucleotide sequence ID" value="XM_004996783.1"/>
</dbReference>
<feature type="compositionally biased region" description="Basic and acidic residues" evidence="1">
    <location>
        <begin position="337"/>
        <end position="346"/>
    </location>
</feature>
<dbReference type="InParanoid" id="F2U1Y4"/>
<reference evidence="3" key="1">
    <citation type="submission" date="2009-08" db="EMBL/GenBank/DDBJ databases">
        <title>Annotation of Salpingoeca rosetta.</title>
        <authorList>
            <consortium name="The Broad Institute Genome Sequencing Platform"/>
            <person name="Russ C."/>
            <person name="Cuomo C."/>
            <person name="Burger G."/>
            <person name="Gray M.W."/>
            <person name="Holland P.W.H."/>
            <person name="King N."/>
            <person name="Lang F.B.F."/>
            <person name="Roger A.J."/>
            <person name="Ruiz-Trillo I."/>
            <person name="Young S.K."/>
            <person name="Zeng Q."/>
            <person name="Gargeya S."/>
            <person name="Alvarado L."/>
            <person name="Berlin A."/>
            <person name="Chapman S.B."/>
            <person name="Chen Z."/>
            <person name="Freedman E."/>
            <person name="Gellesch M."/>
            <person name="Goldberg J."/>
            <person name="Griggs A."/>
            <person name="Gujja S."/>
            <person name="Heilman E."/>
            <person name="Heiman D."/>
            <person name="Howarth C."/>
            <person name="Mehta T."/>
            <person name="Neiman D."/>
            <person name="Pearson M."/>
            <person name="Roberts A."/>
            <person name="Saif S."/>
            <person name="Shea T."/>
            <person name="Shenoy N."/>
            <person name="Sisk P."/>
            <person name="Stolte C."/>
            <person name="Sykes S."/>
            <person name="White J."/>
            <person name="Yandava C."/>
            <person name="Haas B."/>
            <person name="Nusbaum C."/>
            <person name="Birren B."/>
        </authorList>
    </citation>
    <scope>NUCLEOTIDE SEQUENCE</scope>
    <source>
        <strain evidence="3">ATCC 50818</strain>
    </source>
</reference>
<dbReference type="FunCoup" id="F2U1Y4">
    <property type="interactions" value="129"/>
</dbReference>
<dbReference type="OMA" id="YTHWING"/>
<dbReference type="GeneID" id="16077433"/>
<dbReference type="PANTHER" id="PTHR22916:SF3">
    <property type="entry name" value="UDP-GLCNAC:BETAGAL BETA-1,3-N-ACETYLGLUCOSAMINYLTRANSFERASE-LIKE PROTEIN 1"/>
    <property type="match status" value="1"/>
</dbReference>
<keyword evidence="4" id="KW-1185">Reference proteome</keyword>
<dbReference type="OrthoDB" id="206708at2759"/>
<feature type="region of interest" description="Disordered" evidence="1">
    <location>
        <begin position="325"/>
        <end position="350"/>
    </location>
</feature>
<dbReference type="eggNOG" id="KOG2977">
    <property type="taxonomic scope" value="Eukaryota"/>
</dbReference>
<protein>
    <recommendedName>
        <fullName evidence="2">Glycosyltransferase 2-like domain-containing protein</fullName>
    </recommendedName>
</protein>
<dbReference type="InterPro" id="IPR029044">
    <property type="entry name" value="Nucleotide-diphossugar_trans"/>
</dbReference>
<feature type="domain" description="Glycosyltransferase 2-like" evidence="2">
    <location>
        <begin position="178"/>
        <end position="276"/>
    </location>
</feature>
<organism evidence="3 4">
    <name type="scientific">Salpingoeca rosetta (strain ATCC 50818 / BSB-021)</name>
    <dbReference type="NCBI Taxonomy" id="946362"/>
    <lineage>
        <taxon>Eukaryota</taxon>
        <taxon>Choanoflagellata</taxon>
        <taxon>Craspedida</taxon>
        <taxon>Salpingoecidae</taxon>
        <taxon>Salpingoeca</taxon>
    </lineage>
</organism>
<evidence type="ECO:0000256" key="1">
    <source>
        <dbReference type="SAM" id="MobiDB-lite"/>
    </source>
</evidence>
<proteinExistence type="predicted"/>
<dbReference type="GO" id="GO:0016758">
    <property type="term" value="F:hexosyltransferase activity"/>
    <property type="evidence" value="ECO:0007669"/>
    <property type="project" value="UniProtKB-ARBA"/>
</dbReference>
<evidence type="ECO:0000313" key="4">
    <source>
        <dbReference type="Proteomes" id="UP000007799"/>
    </source>
</evidence>
<evidence type="ECO:0000313" key="3">
    <source>
        <dbReference type="EMBL" id="EGD81636.1"/>
    </source>
</evidence>
<evidence type="ECO:0000259" key="2">
    <source>
        <dbReference type="Pfam" id="PF00535"/>
    </source>
</evidence>